<proteinExistence type="inferred from homology"/>
<dbReference type="Pfam" id="PF00877">
    <property type="entry name" value="NLPC_P60"/>
    <property type="match status" value="1"/>
</dbReference>
<feature type="domain" description="NlpC/P60" evidence="7">
    <location>
        <begin position="355"/>
        <end position="444"/>
    </location>
</feature>
<protein>
    <submittedName>
        <fullName evidence="9">SH3 domain-containing protein</fullName>
    </submittedName>
</protein>
<dbReference type="GO" id="GO:0008234">
    <property type="term" value="F:cysteine-type peptidase activity"/>
    <property type="evidence" value="ECO:0007669"/>
    <property type="project" value="UniProtKB-KW"/>
</dbReference>
<feature type="compositionally biased region" description="Polar residues" evidence="5">
    <location>
        <begin position="77"/>
        <end position="89"/>
    </location>
</feature>
<keyword evidence="10" id="KW-1185">Reference proteome</keyword>
<keyword evidence="3" id="KW-0378">Hydrolase</keyword>
<evidence type="ECO:0000256" key="2">
    <source>
        <dbReference type="ARBA" id="ARBA00022670"/>
    </source>
</evidence>
<dbReference type="Pfam" id="PF12913">
    <property type="entry name" value="SH3_6"/>
    <property type="match status" value="1"/>
</dbReference>
<evidence type="ECO:0000256" key="4">
    <source>
        <dbReference type="ARBA" id="ARBA00022807"/>
    </source>
</evidence>
<feature type="domain" description="SH3b1" evidence="8">
    <location>
        <begin position="206"/>
        <end position="256"/>
    </location>
</feature>
<comment type="caution">
    <text evidence="9">The sequence shown here is derived from an EMBL/GenBank/DDBJ whole genome shotgun (WGS) entry which is preliminary data.</text>
</comment>
<keyword evidence="6" id="KW-1133">Transmembrane helix</keyword>
<dbReference type="InterPro" id="IPR038765">
    <property type="entry name" value="Papain-like_cys_pep_sf"/>
</dbReference>
<dbReference type="PANTHER" id="PTHR47053">
    <property type="entry name" value="MUREIN DD-ENDOPEPTIDASE MEPH-RELATED"/>
    <property type="match status" value="1"/>
</dbReference>
<evidence type="ECO:0000256" key="1">
    <source>
        <dbReference type="ARBA" id="ARBA00007074"/>
    </source>
</evidence>
<dbReference type="Proteomes" id="UP001198200">
    <property type="component" value="Unassembled WGS sequence"/>
</dbReference>
<evidence type="ECO:0000259" key="8">
    <source>
        <dbReference type="Pfam" id="PF12913"/>
    </source>
</evidence>
<keyword evidence="4" id="KW-0788">Thiol protease</keyword>
<dbReference type="InterPro" id="IPR000064">
    <property type="entry name" value="NLP_P60_dom"/>
</dbReference>
<dbReference type="Gene3D" id="3.90.1720.10">
    <property type="entry name" value="endopeptidase domain like (from Nostoc punctiforme)"/>
    <property type="match status" value="1"/>
</dbReference>
<keyword evidence="6" id="KW-0472">Membrane</keyword>
<feature type="compositionally biased region" description="Basic and acidic residues" evidence="5">
    <location>
        <begin position="93"/>
        <end position="105"/>
    </location>
</feature>
<dbReference type="InterPro" id="IPR051202">
    <property type="entry name" value="Peptidase_C40"/>
</dbReference>
<sequence>MRRKKEPHENKRKGLSLKPLIIGMSACVVLLGGVLLWAVLGSVRLEPESGHGLGIVDAVNTMGLQKKTQELAAKPSAASSESQTLTANETDAEEIKETEDQKAEQTLEEESTKALVYQQINEATMANSKSGVADVTQLTDVAADDVRLWIEAYTYGNWPYLEGEPVTKEAQDEILARRNLEGILDPITLKYGVITQNAAVRAFPTWKKASTSLDAHSFDYFQESMLMTGEAAVIVHQTADGIWSFVQAQNYRGWVETDKIACCTLDELKKWQETKRAVVTDARLTLAGTNVTLRMGTALPAKEESEGILMVSIPQKDDKGQLVITNVETAQDGIHFGYLDMTQENILDQAKKLVGMAYGWGDSNGDMDCSSTMNAIYRCFGIILPRNTGSMAQTGTQIVSLEGMTQEEKLEKIQSMKPGTLLVMKNHVVMYIGQENGEDLILHNFTTCMAEDGVSTKEVYQCQITQLNLVTAAGTQYLDAYATAICFPED</sequence>
<comment type="similarity">
    <text evidence="1">Belongs to the peptidase C40 family.</text>
</comment>
<evidence type="ECO:0000256" key="6">
    <source>
        <dbReference type="SAM" id="Phobius"/>
    </source>
</evidence>
<dbReference type="GO" id="GO:0006508">
    <property type="term" value="P:proteolysis"/>
    <property type="evidence" value="ECO:0007669"/>
    <property type="project" value="UniProtKB-KW"/>
</dbReference>
<accession>A0AAE3E795</accession>
<evidence type="ECO:0000256" key="5">
    <source>
        <dbReference type="SAM" id="MobiDB-lite"/>
    </source>
</evidence>
<dbReference type="RefSeq" id="WP_308732245.1">
    <property type="nucleotide sequence ID" value="NZ_JAJEQN010000040.1"/>
</dbReference>
<reference evidence="9 10" key="1">
    <citation type="submission" date="2021-10" db="EMBL/GenBank/DDBJ databases">
        <title>Anaerobic single-cell dispensing facilitates the cultivation of human gut bacteria.</title>
        <authorList>
            <person name="Afrizal A."/>
        </authorList>
    </citation>
    <scope>NUCLEOTIDE SEQUENCE [LARGE SCALE GENOMIC DNA]</scope>
    <source>
        <strain evidence="9 10">CLA-AA-H224</strain>
    </source>
</reference>
<keyword evidence="2" id="KW-0645">Protease</keyword>
<name>A0AAE3E795_9FIRM</name>
<feature type="region of interest" description="Disordered" evidence="5">
    <location>
        <begin position="71"/>
        <end position="107"/>
    </location>
</feature>
<feature type="transmembrane region" description="Helical" evidence="6">
    <location>
        <begin position="20"/>
        <end position="40"/>
    </location>
</feature>
<evidence type="ECO:0000259" key="7">
    <source>
        <dbReference type="Pfam" id="PF00877"/>
    </source>
</evidence>
<evidence type="ECO:0000313" key="9">
    <source>
        <dbReference type="EMBL" id="MCC2222587.1"/>
    </source>
</evidence>
<dbReference type="InterPro" id="IPR039439">
    <property type="entry name" value="SH3b1_dom"/>
</dbReference>
<dbReference type="SUPFAM" id="SSF54001">
    <property type="entry name" value="Cysteine proteinases"/>
    <property type="match status" value="1"/>
</dbReference>
<evidence type="ECO:0000256" key="3">
    <source>
        <dbReference type="ARBA" id="ARBA00022801"/>
    </source>
</evidence>
<dbReference type="AlphaFoldDB" id="A0AAE3E795"/>
<dbReference type="PANTHER" id="PTHR47053:SF1">
    <property type="entry name" value="MUREIN DD-ENDOPEPTIDASE MEPH-RELATED"/>
    <property type="match status" value="1"/>
</dbReference>
<evidence type="ECO:0000313" key="10">
    <source>
        <dbReference type="Proteomes" id="UP001198200"/>
    </source>
</evidence>
<gene>
    <name evidence="9" type="ORF">LKD48_13265</name>
</gene>
<dbReference type="EMBL" id="JAJEQN010000040">
    <property type="protein sequence ID" value="MCC2222587.1"/>
    <property type="molecule type" value="Genomic_DNA"/>
</dbReference>
<keyword evidence="6" id="KW-0812">Transmembrane</keyword>
<organism evidence="9 10">
    <name type="scientific">Anthropogastromicrobium aceti</name>
    <dbReference type="NCBI Taxonomy" id="2981768"/>
    <lineage>
        <taxon>Bacteria</taxon>
        <taxon>Bacillati</taxon>
        <taxon>Bacillota</taxon>
        <taxon>Clostridia</taxon>
        <taxon>Lachnospirales</taxon>
        <taxon>Lachnospiraceae</taxon>
        <taxon>Anthropogastromicrobium</taxon>
    </lineage>
</organism>